<dbReference type="EMBL" id="CM029052">
    <property type="protein sequence ID" value="KAG2558701.1"/>
    <property type="molecule type" value="Genomic_DNA"/>
</dbReference>
<comment type="caution">
    <text evidence="2">The sequence shown here is derived from an EMBL/GenBank/DDBJ whole genome shotgun (WGS) entry which is preliminary data.</text>
</comment>
<proteinExistence type="predicted"/>
<evidence type="ECO:0000313" key="2">
    <source>
        <dbReference type="EMBL" id="KAG2558701.1"/>
    </source>
</evidence>
<gene>
    <name evidence="2" type="ORF">PVAP13_8NG352201</name>
</gene>
<dbReference type="Proteomes" id="UP000823388">
    <property type="component" value="Chromosome 8N"/>
</dbReference>
<protein>
    <submittedName>
        <fullName evidence="2">Uncharacterized protein</fullName>
    </submittedName>
</protein>
<evidence type="ECO:0000256" key="1">
    <source>
        <dbReference type="SAM" id="MobiDB-lite"/>
    </source>
</evidence>
<evidence type="ECO:0000313" key="3">
    <source>
        <dbReference type="Proteomes" id="UP000823388"/>
    </source>
</evidence>
<feature type="region of interest" description="Disordered" evidence="1">
    <location>
        <begin position="18"/>
        <end position="56"/>
    </location>
</feature>
<organism evidence="2 3">
    <name type="scientific">Panicum virgatum</name>
    <name type="common">Blackwell switchgrass</name>
    <dbReference type="NCBI Taxonomy" id="38727"/>
    <lineage>
        <taxon>Eukaryota</taxon>
        <taxon>Viridiplantae</taxon>
        <taxon>Streptophyta</taxon>
        <taxon>Embryophyta</taxon>
        <taxon>Tracheophyta</taxon>
        <taxon>Spermatophyta</taxon>
        <taxon>Magnoliopsida</taxon>
        <taxon>Liliopsida</taxon>
        <taxon>Poales</taxon>
        <taxon>Poaceae</taxon>
        <taxon>PACMAD clade</taxon>
        <taxon>Panicoideae</taxon>
        <taxon>Panicodae</taxon>
        <taxon>Paniceae</taxon>
        <taxon>Panicinae</taxon>
        <taxon>Panicum</taxon>
        <taxon>Panicum sect. Hiantes</taxon>
    </lineage>
</organism>
<feature type="compositionally biased region" description="Basic and acidic residues" evidence="1">
    <location>
        <begin position="19"/>
        <end position="33"/>
    </location>
</feature>
<reference evidence="2" key="1">
    <citation type="submission" date="2020-05" db="EMBL/GenBank/DDBJ databases">
        <title>WGS assembly of Panicum virgatum.</title>
        <authorList>
            <person name="Lovell J.T."/>
            <person name="Jenkins J."/>
            <person name="Shu S."/>
            <person name="Juenger T.E."/>
            <person name="Schmutz J."/>
        </authorList>
    </citation>
    <scope>NUCLEOTIDE SEQUENCE</scope>
    <source>
        <strain evidence="2">AP13</strain>
    </source>
</reference>
<dbReference type="AlphaFoldDB" id="A0A8T0P960"/>
<name>A0A8T0P960_PANVG</name>
<sequence>MVEERHFSTEVVLKLVAVSDRRSDGSRQRRHGEAGGGSRRSRGDGSAGARSMVGGTGEKEGIVSYFFMDHVPVMDLVHLNFCPVAPVVNNQQQHTEDSTFLCGSHMRLAVNPSHKLL</sequence>
<accession>A0A8T0P960</accession>
<keyword evidence="3" id="KW-1185">Reference proteome</keyword>